<evidence type="ECO:0000313" key="3">
    <source>
        <dbReference type="Proteomes" id="UP001159363"/>
    </source>
</evidence>
<proteinExistence type="predicted"/>
<dbReference type="EMBL" id="JARBHB010000001">
    <property type="protein sequence ID" value="KAJ8895591.1"/>
    <property type="molecule type" value="Genomic_DNA"/>
</dbReference>
<reference evidence="2 3" key="1">
    <citation type="submission" date="2023-02" db="EMBL/GenBank/DDBJ databases">
        <title>LHISI_Scaffold_Assembly.</title>
        <authorList>
            <person name="Stuart O.P."/>
            <person name="Cleave R."/>
            <person name="Magrath M.J.L."/>
            <person name="Mikheyev A.S."/>
        </authorList>
    </citation>
    <scope>NUCLEOTIDE SEQUENCE [LARGE SCALE GENOMIC DNA]</scope>
    <source>
        <strain evidence="2">Daus_M_001</strain>
        <tissue evidence="2">Leg muscle</tissue>
    </source>
</reference>
<accession>A0ABQ9IG30</accession>
<organism evidence="2 3">
    <name type="scientific">Dryococelus australis</name>
    <dbReference type="NCBI Taxonomy" id="614101"/>
    <lineage>
        <taxon>Eukaryota</taxon>
        <taxon>Metazoa</taxon>
        <taxon>Ecdysozoa</taxon>
        <taxon>Arthropoda</taxon>
        <taxon>Hexapoda</taxon>
        <taxon>Insecta</taxon>
        <taxon>Pterygota</taxon>
        <taxon>Neoptera</taxon>
        <taxon>Polyneoptera</taxon>
        <taxon>Phasmatodea</taxon>
        <taxon>Verophasmatodea</taxon>
        <taxon>Anareolatae</taxon>
        <taxon>Phasmatidae</taxon>
        <taxon>Eurycanthinae</taxon>
        <taxon>Dryococelus</taxon>
    </lineage>
</organism>
<comment type="caution">
    <text evidence="2">The sequence shown here is derived from an EMBL/GenBank/DDBJ whole genome shotgun (WGS) entry which is preliminary data.</text>
</comment>
<feature type="region of interest" description="Disordered" evidence="1">
    <location>
        <begin position="453"/>
        <end position="478"/>
    </location>
</feature>
<keyword evidence="3" id="KW-1185">Reference proteome</keyword>
<sequence>MDQTRRMLSKTPENGEAADEGNSPGLGPRSDFLSPREFPYALGPQRTAREPQRFERGCCVGARLLQAFHGQAMENNASIILLEEPWESVAAAEVGLRSAAPLIKSQNADLYLSATQQIILCTNTDVISQPMFLRWASLLSRGKRFWKCRVAGLKNIHPEVGGARGRGDFRGSPLFSQSHAVNQGALGAPLLSHENGFLELDMATKTGTSNSAVNRMFSKVTSRHCWACRGFNHRDVVRNHDAIEVTTSVSSASSGHKISLTKSKIIAASEKRRSLVRRAQQFVEGHPRVICLWAFSVIRGPQCLSGQTTRLPNFRKLESCRTMTLVGGFSRGSPVSPTPSFQRRSIFTSITLIGSQDLSVKSRPNLFTHSFHTHRLSRPSANLRADMAALKNVNDPNVSQTVHEPHATSTEFAEHFRMDIIRLLLPCKSAISAEMSRACLINADPIAQSIDERGGEIRNTGSASGAEGRKEGNKRVSDKRLQRMPASLYWKVIPPPSTRMSWHHCVGSRVVGEVWPALNKVVMRSGESEAISSVRHDSHVRKREERHAGVRTRFASVGGESSIRYGATVAERLACSPPTNAIRVQSPAGSLWIFACGNRAERCRLSAGLLGDLPFLPPLSFRRRSILTSITLIGSQDLAVTSRPNLFIPYIRCVNRGPRVVNGVRDRDGNDRWPLLSIVVKLKRRGVEDWRNPLAPGLGPSYCTGQWQRQMKEKQGSSARNGMDSGLRRAASR</sequence>
<name>A0ABQ9IG30_9NEOP</name>
<evidence type="ECO:0000256" key="1">
    <source>
        <dbReference type="SAM" id="MobiDB-lite"/>
    </source>
</evidence>
<gene>
    <name evidence="2" type="ORF">PR048_000927</name>
</gene>
<protein>
    <submittedName>
        <fullName evidence="2">Uncharacterized protein</fullName>
    </submittedName>
</protein>
<feature type="region of interest" description="Disordered" evidence="1">
    <location>
        <begin position="711"/>
        <end position="733"/>
    </location>
</feature>
<feature type="region of interest" description="Disordered" evidence="1">
    <location>
        <begin position="1"/>
        <end position="32"/>
    </location>
</feature>
<dbReference type="Proteomes" id="UP001159363">
    <property type="component" value="Chromosome 1"/>
</dbReference>
<evidence type="ECO:0000313" key="2">
    <source>
        <dbReference type="EMBL" id="KAJ8895591.1"/>
    </source>
</evidence>
<feature type="compositionally biased region" description="Basic and acidic residues" evidence="1">
    <location>
        <begin position="467"/>
        <end position="478"/>
    </location>
</feature>